<name>A0A2P7QM10_9SPHN</name>
<dbReference type="Gene3D" id="3.30.1330.40">
    <property type="entry name" value="RutC-like"/>
    <property type="match status" value="1"/>
</dbReference>
<dbReference type="AlphaFoldDB" id="A0A2P7QM10"/>
<organism evidence="2 3">
    <name type="scientific">Allosphingosinicella deserti</name>
    <dbReference type="NCBI Taxonomy" id="2116704"/>
    <lineage>
        <taxon>Bacteria</taxon>
        <taxon>Pseudomonadati</taxon>
        <taxon>Pseudomonadota</taxon>
        <taxon>Alphaproteobacteria</taxon>
        <taxon>Sphingomonadales</taxon>
        <taxon>Sphingomonadaceae</taxon>
        <taxon>Allosphingosinicella</taxon>
    </lineage>
</organism>
<reference evidence="2 3" key="1">
    <citation type="submission" date="2018-03" db="EMBL/GenBank/DDBJ databases">
        <title>The draft genome of Sphingosinicella sp. GL-C-18.</title>
        <authorList>
            <person name="Liu L."/>
            <person name="Li L."/>
            <person name="Liang L."/>
            <person name="Zhang X."/>
            <person name="Wang T."/>
        </authorList>
    </citation>
    <scope>NUCLEOTIDE SEQUENCE [LARGE SCALE GENOMIC DNA]</scope>
    <source>
        <strain evidence="2 3">GL-C-18</strain>
    </source>
</reference>
<dbReference type="InterPro" id="IPR035959">
    <property type="entry name" value="RutC-like_sf"/>
</dbReference>
<dbReference type="InterPro" id="IPR006175">
    <property type="entry name" value="YjgF/YER057c/UK114"/>
</dbReference>
<protein>
    <recommendedName>
        <fullName evidence="4">Enamine deaminase RidA</fullName>
    </recommendedName>
</protein>
<dbReference type="OrthoDB" id="9799840at2"/>
<accession>A0A2P7QM10</accession>
<dbReference type="GO" id="GO:0019239">
    <property type="term" value="F:deaminase activity"/>
    <property type="evidence" value="ECO:0007669"/>
    <property type="project" value="TreeGrafter"/>
</dbReference>
<dbReference type="Pfam" id="PF01042">
    <property type="entry name" value="Ribonuc_L-PSP"/>
    <property type="match status" value="1"/>
</dbReference>
<proteinExistence type="inferred from homology"/>
<evidence type="ECO:0000256" key="1">
    <source>
        <dbReference type="ARBA" id="ARBA00010552"/>
    </source>
</evidence>
<evidence type="ECO:0000313" key="2">
    <source>
        <dbReference type="EMBL" id="PSJ39000.1"/>
    </source>
</evidence>
<evidence type="ECO:0000313" key="3">
    <source>
        <dbReference type="Proteomes" id="UP000241167"/>
    </source>
</evidence>
<dbReference type="PANTHER" id="PTHR11803:SF58">
    <property type="entry name" value="PROTEIN HMF1-RELATED"/>
    <property type="match status" value="1"/>
</dbReference>
<evidence type="ECO:0008006" key="4">
    <source>
        <dbReference type="Google" id="ProtNLM"/>
    </source>
</evidence>
<sequence length="133" mass="14594">MTDDRQAIVRIPSEQHVTAGPYSPVLRIRQGSDLVVISGQAPLDLSGAVIGDTIEEQARVTLENCRKQLAAAGVDLADVFKVNVYMTDLADWPRFNIVYRAIMPQPFPARTAIGCALLDGFLVEIEMWAAVRP</sequence>
<dbReference type="Proteomes" id="UP000241167">
    <property type="component" value="Unassembled WGS sequence"/>
</dbReference>
<keyword evidence="3" id="KW-1185">Reference proteome</keyword>
<dbReference type="EMBL" id="PXYI01000005">
    <property type="protein sequence ID" value="PSJ39000.1"/>
    <property type="molecule type" value="Genomic_DNA"/>
</dbReference>
<dbReference type="SUPFAM" id="SSF55298">
    <property type="entry name" value="YjgF-like"/>
    <property type="match status" value="1"/>
</dbReference>
<dbReference type="RefSeq" id="WP_106514198.1">
    <property type="nucleotide sequence ID" value="NZ_PXYI01000005.1"/>
</dbReference>
<dbReference type="PANTHER" id="PTHR11803">
    <property type="entry name" value="2-IMINOBUTANOATE/2-IMINOPROPANOATE DEAMINASE RIDA"/>
    <property type="match status" value="1"/>
</dbReference>
<comment type="caution">
    <text evidence="2">The sequence shown here is derived from an EMBL/GenBank/DDBJ whole genome shotgun (WGS) entry which is preliminary data.</text>
</comment>
<gene>
    <name evidence="2" type="ORF">C7I55_17015</name>
</gene>
<dbReference type="CDD" id="cd00448">
    <property type="entry name" value="YjgF_YER057c_UK114_family"/>
    <property type="match status" value="1"/>
</dbReference>
<comment type="similarity">
    <text evidence="1">Belongs to the RutC family.</text>
</comment>
<dbReference type="GO" id="GO:0005829">
    <property type="term" value="C:cytosol"/>
    <property type="evidence" value="ECO:0007669"/>
    <property type="project" value="TreeGrafter"/>
</dbReference>